<organism evidence="1 2">
    <name type="scientific">Chitinophaga filiformis</name>
    <name type="common">Myxococcus filiformis</name>
    <name type="synonym">Flexibacter filiformis</name>
    <dbReference type="NCBI Taxonomy" id="104663"/>
    <lineage>
        <taxon>Bacteria</taxon>
        <taxon>Pseudomonadati</taxon>
        <taxon>Bacteroidota</taxon>
        <taxon>Chitinophagia</taxon>
        <taxon>Chitinophagales</taxon>
        <taxon>Chitinophagaceae</taxon>
        <taxon>Chitinophaga</taxon>
    </lineage>
</organism>
<gene>
    <name evidence="1" type="ORF">SAMN04488121_107227</name>
</gene>
<sequence>MPTFAPRSEPIKKREQVTQREKELVLALKNQLPVNKLEKLAEKYRQAQLSFLKAQLHVIREQELQKRKTTMKQANIEQEILTCSNKSVAELINEAQKLH</sequence>
<dbReference type="RefSeq" id="WP_089835876.1">
    <property type="nucleotide sequence ID" value="NZ_FNBN01000007.1"/>
</dbReference>
<evidence type="ECO:0000313" key="2">
    <source>
        <dbReference type="Proteomes" id="UP000199045"/>
    </source>
</evidence>
<dbReference type="AlphaFoldDB" id="A0A1G7Y6X8"/>
<accession>A0A1G7Y6X8</accession>
<dbReference type="Proteomes" id="UP000199045">
    <property type="component" value="Unassembled WGS sequence"/>
</dbReference>
<reference evidence="1 2" key="1">
    <citation type="submission" date="2016-10" db="EMBL/GenBank/DDBJ databases">
        <authorList>
            <person name="de Groot N.N."/>
        </authorList>
    </citation>
    <scope>NUCLEOTIDE SEQUENCE [LARGE SCALE GENOMIC DNA]</scope>
    <source>
        <strain evidence="1 2">DSM 527</strain>
    </source>
</reference>
<dbReference type="EMBL" id="FNBN01000007">
    <property type="protein sequence ID" value="SDG92159.1"/>
    <property type="molecule type" value="Genomic_DNA"/>
</dbReference>
<name>A0A1G7Y6X8_CHIFI</name>
<proteinExistence type="predicted"/>
<protein>
    <submittedName>
        <fullName evidence="1">Uncharacterized protein</fullName>
    </submittedName>
</protein>
<evidence type="ECO:0000313" key="1">
    <source>
        <dbReference type="EMBL" id="SDG92159.1"/>
    </source>
</evidence>
<dbReference type="OrthoDB" id="675913at2"/>